<proteinExistence type="predicted"/>
<sequence length="317" mass="35266">MAFDPTTLRRDDYGFFGPDSLSWKIWTAPTAVIGFQRAVVLEHFDPFLTAAVADARGIYTDPRSRLDNTFSYFLIAAIGDGRTAIQASEHLMRVHAPMTGIEPISGQRYSANSPETQLWIHITGWHSVLKAYEVYGPGPLTPEEDERYWAECAIAAELQTCKPEDVPRNRAEVREYYARVRPRLCVSEAAAEGMRHLLWTSRKNGAGITYALGSRLLSLASAPITPQWMRRLGGYDYPVLVDLAVRPAAKILVWLFALFNSFGLIKAAPLIAPMAGQILAQHVKYEPPTTPETITPARARELYSSRGDRMRAVADAG</sequence>
<feature type="domain" description="ER-bound oxygenase mpaB/mpaB'/Rubber oxygenase catalytic" evidence="1">
    <location>
        <begin position="23"/>
        <end position="249"/>
    </location>
</feature>
<organism evidence="2 3">
    <name type="scientific">Nocardia otitidiscaviarum</name>
    <dbReference type="NCBI Taxonomy" id="1823"/>
    <lineage>
        <taxon>Bacteria</taxon>
        <taxon>Bacillati</taxon>
        <taxon>Actinomycetota</taxon>
        <taxon>Actinomycetes</taxon>
        <taxon>Mycobacteriales</taxon>
        <taxon>Nocardiaceae</taxon>
        <taxon>Nocardia</taxon>
    </lineage>
</organism>
<name>A0A516NNB9_9NOCA</name>
<dbReference type="PANTHER" id="PTHR36151">
    <property type="entry name" value="BLR2777 PROTEIN"/>
    <property type="match status" value="1"/>
</dbReference>
<dbReference type="GO" id="GO:0016491">
    <property type="term" value="F:oxidoreductase activity"/>
    <property type="evidence" value="ECO:0007669"/>
    <property type="project" value="InterPro"/>
</dbReference>
<evidence type="ECO:0000259" key="1">
    <source>
        <dbReference type="Pfam" id="PF09995"/>
    </source>
</evidence>
<dbReference type="InterPro" id="IPR018713">
    <property type="entry name" value="MPAB/Lcp_cat_dom"/>
</dbReference>
<dbReference type="PANTHER" id="PTHR36151:SF3">
    <property type="entry name" value="ER-BOUND OXYGENASE MPAB_MPAB'_RUBBER OXYGENASE CATALYTIC DOMAIN-CONTAINING PROTEIN"/>
    <property type="match status" value="1"/>
</dbReference>
<gene>
    <name evidence="2" type="ORF">FOH10_18515</name>
</gene>
<protein>
    <submittedName>
        <fullName evidence="2">DUF2236 domain-containing protein</fullName>
    </submittedName>
</protein>
<evidence type="ECO:0000313" key="2">
    <source>
        <dbReference type="EMBL" id="QDP80406.1"/>
    </source>
</evidence>
<reference evidence="2 3" key="1">
    <citation type="submission" date="2019-07" db="EMBL/GenBank/DDBJ databases">
        <title>Complete Genome Sequence and Methylome Analysis of Nocardia otitidis-caviarum NEB252.</title>
        <authorList>
            <person name="Fomenkov A."/>
            <person name="Anton B.P."/>
            <person name="Vincze T."/>
            <person name="Roberts R.J."/>
        </authorList>
    </citation>
    <scope>NUCLEOTIDE SEQUENCE [LARGE SCALE GENOMIC DNA]</scope>
    <source>
        <strain evidence="2 3">NEB252</strain>
    </source>
</reference>
<accession>A0A516NNB9</accession>
<evidence type="ECO:0000313" key="3">
    <source>
        <dbReference type="Proteomes" id="UP000317039"/>
    </source>
</evidence>
<dbReference type="Proteomes" id="UP000317039">
    <property type="component" value="Chromosome"/>
</dbReference>
<dbReference type="AlphaFoldDB" id="A0A516NNB9"/>
<dbReference type="GeneID" id="80334363"/>
<dbReference type="KEGG" id="nod:FOH10_18515"/>
<dbReference type="RefSeq" id="WP_143981683.1">
    <property type="nucleotide sequence ID" value="NZ_CP041695.1"/>
</dbReference>
<dbReference type="EMBL" id="CP041695">
    <property type="protein sequence ID" value="QDP80406.1"/>
    <property type="molecule type" value="Genomic_DNA"/>
</dbReference>
<dbReference type="Pfam" id="PF09995">
    <property type="entry name" value="MPAB_Lcp_cat"/>
    <property type="match status" value="1"/>
</dbReference>